<evidence type="ECO:0000313" key="9">
    <source>
        <dbReference type="Proteomes" id="UP001583186"/>
    </source>
</evidence>
<proteinExistence type="predicted"/>
<feature type="region of interest" description="Disordered" evidence="6">
    <location>
        <begin position="304"/>
        <end position="325"/>
    </location>
</feature>
<keyword evidence="5" id="KW-0539">Nucleus</keyword>
<evidence type="ECO:0000256" key="5">
    <source>
        <dbReference type="ARBA" id="ARBA00023242"/>
    </source>
</evidence>
<comment type="caution">
    <text evidence="8">The sequence shown here is derived from an EMBL/GenBank/DDBJ whole genome shotgun (WGS) entry which is preliminary data.</text>
</comment>
<feature type="compositionally biased region" description="Low complexity" evidence="6">
    <location>
        <begin position="784"/>
        <end position="800"/>
    </location>
</feature>
<organism evidence="8 9">
    <name type="scientific">Sporothrix stenoceras</name>
    <dbReference type="NCBI Taxonomy" id="5173"/>
    <lineage>
        <taxon>Eukaryota</taxon>
        <taxon>Fungi</taxon>
        <taxon>Dikarya</taxon>
        <taxon>Ascomycota</taxon>
        <taxon>Pezizomycotina</taxon>
        <taxon>Sordariomycetes</taxon>
        <taxon>Sordariomycetidae</taxon>
        <taxon>Ophiostomatales</taxon>
        <taxon>Ophiostomataceae</taxon>
        <taxon>Sporothrix</taxon>
    </lineage>
</organism>
<feature type="region of interest" description="Disordered" evidence="6">
    <location>
        <begin position="465"/>
        <end position="517"/>
    </location>
</feature>
<protein>
    <recommendedName>
        <fullName evidence="7">Zn(2)-C6 fungal-type domain-containing protein</fullName>
    </recommendedName>
</protein>
<feature type="compositionally biased region" description="Low complexity" evidence="6">
    <location>
        <begin position="972"/>
        <end position="1007"/>
    </location>
</feature>
<accession>A0ABR3YPF5</accession>
<feature type="compositionally biased region" description="Low complexity" evidence="6">
    <location>
        <begin position="484"/>
        <end position="505"/>
    </location>
</feature>
<feature type="compositionally biased region" description="Gly residues" evidence="6">
    <location>
        <begin position="474"/>
        <end position="483"/>
    </location>
</feature>
<dbReference type="Gene3D" id="4.10.240.10">
    <property type="entry name" value="Zn(2)-C6 fungal-type DNA-binding domain"/>
    <property type="match status" value="1"/>
</dbReference>
<dbReference type="PANTHER" id="PTHR31845">
    <property type="entry name" value="FINGER DOMAIN PROTEIN, PUTATIVE-RELATED"/>
    <property type="match status" value="1"/>
</dbReference>
<name>A0ABR3YPF5_9PEZI</name>
<keyword evidence="4" id="KW-0804">Transcription</keyword>
<feature type="compositionally biased region" description="Low complexity" evidence="6">
    <location>
        <begin position="918"/>
        <end position="940"/>
    </location>
</feature>
<feature type="compositionally biased region" description="Low complexity" evidence="6">
    <location>
        <begin position="230"/>
        <end position="245"/>
    </location>
</feature>
<feature type="region of interest" description="Disordered" evidence="6">
    <location>
        <begin position="751"/>
        <end position="854"/>
    </location>
</feature>
<dbReference type="InterPro" id="IPR001138">
    <property type="entry name" value="Zn2Cys6_DnaBD"/>
</dbReference>
<feature type="compositionally biased region" description="Polar residues" evidence="6">
    <location>
        <begin position="206"/>
        <end position="216"/>
    </location>
</feature>
<keyword evidence="9" id="KW-1185">Reference proteome</keyword>
<dbReference type="InterPro" id="IPR036864">
    <property type="entry name" value="Zn2-C6_fun-type_DNA-bd_sf"/>
</dbReference>
<keyword evidence="2" id="KW-0805">Transcription regulation</keyword>
<feature type="compositionally biased region" description="Basic and acidic residues" evidence="6">
    <location>
        <begin position="751"/>
        <end position="760"/>
    </location>
</feature>
<feature type="region of interest" description="Disordered" evidence="6">
    <location>
        <begin position="188"/>
        <end position="258"/>
    </location>
</feature>
<feature type="domain" description="Zn(2)-C6 fungal-type" evidence="7">
    <location>
        <begin position="12"/>
        <end position="42"/>
    </location>
</feature>
<dbReference type="SMART" id="SM00066">
    <property type="entry name" value="GAL4"/>
    <property type="match status" value="1"/>
</dbReference>
<keyword evidence="3" id="KW-0238">DNA-binding</keyword>
<gene>
    <name evidence="8" type="ORF">Sste5346_008685</name>
</gene>
<comment type="subcellular location">
    <subcellularLocation>
        <location evidence="1">Nucleus</location>
    </subcellularLocation>
</comment>
<feature type="compositionally biased region" description="Polar residues" evidence="6">
    <location>
        <begin position="946"/>
        <end position="956"/>
    </location>
</feature>
<evidence type="ECO:0000256" key="3">
    <source>
        <dbReference type="ARBA" id="ARBA00023125"/>
    </source>
</evidence>
<dbReference type="Proteomes" id="UP001583186">
    <property type="component" value="Unassembled WGS sequence"/>
</dbReference>
<evidence type="ECO:0000256" key="4">
    <source>
        <dbReference type="ARBA" id="ARBA00023163"/>
    </source>
</evidence>
<evidence type="ECO:0000259" key="7">
    <source>
        <dbReference type="PROSITE" id="PS00463"/>
    </source>
</evidence>
<feature type="compositionally biased region" description="Low complexity" evidence="6">
    <location>
        <begin position="818"/>
        <end position="840"/>
    </location>
</feature>
<dbReference type="EMBL" id="JAWCUI010000069">
    <property type="protein sequence ID" value="KAL1889827.1"/>
    <property type="molecule type" value="Genomic_DNA"/>
</dbReference>
<evidence type="ECO:0000313" key="8">
    <source>
        <dbReference type="EMBL" id="KAL1889827.1"/>
    </source>
</evidence>
<reference evidence="8 9" key="1">
    <citation type="journal article" date="2024" name="IMA Fungus">
        <title>IMA Genome - F19 : A genome assembly and annotation guide to empower mycologists, including annotated draft genome sequences of Ceratocystis pirilliformis, Diaporthe australafricana, Fusarium ophioides, Paecilomyces lecythidis, and Sporothrix stenoceras.</title>
        <authorList>
            <person name="Aylward J."/>
            <person name="Wilson A.M."/>
            <person name="Visagie C.M."/>
            <person name="Spraker J."/>
            <person name="Barnes I."/>
            <person name="Buitendag C."/>
            <person name="Ceriani C."/>
            <person name="Del Mar Angel L."/>
            <person name="du Plessis D."/>
            <person name="Fuchs T."/>
            <person name="Gasser K."/>
            <person name="Kramer D."/>
            <person name="Li W."/>
            <person name="Munsamy K."/>
            <person name="Piso A."/>
            <person name="Price J.L."/>
            <person name="Sonnekus B."/>
            <person name="Thomas C."/>
            <person name="van der Nest A."/>
            <person name="van Dijk A."/>
            <person name="van Heerden A."/>
            <person name="van Vuuren N."/>
            <person name="Yilmaz N."/>
            <person name="Duong T.A."/>
            <person name="van der Merwe N.A."/>
            <person name="Wingfield M.J."/>
            <person name="Wingfield B.D."/>
        </authorList>
    </citation>
    <scope>NUCLEOTIDE SEQUENCE [LARGE SCALE GENOMIC DNA]</scope>
    <source>
        <strain evidence="8 9">CMW 5346</strain>
    </source>
</reference>
<feature type="compositionally biased region" description="Basic and acidic residues" evidence="6">
    <location>
        <begin position="121"/>
        <end position="134"/>
    </location>
</feature>
<dbReference type="PANTHER" id="PTHR31845:SF10">
    <property type="entry name" value="ZN(II)2CYS6 TRANSCRIPTION FACTOR (EUROFUNG)"/>
    <property type="match status" value="1"/>
</dbReference>
<dbReference type="PROSITE" id="PS00463">
    <property type="entry name" value="ZN2_CY6_FUNGAL_1"/>
    <property type="match status" value="1"/>
</dbReference>
<feature type="region of interest" description="Disordered" evidence="6">
    <location>
        <begin position="66"/>
        <end position="163"/>
    </location>
</feature>
<dbReference type="SUPFAM" id="SSF57701">
    <property type="entry name" value="Zn2/Cys6 DNA-binding domain"/>
    <property type="match status" value="1"/>
</dbReference>
<feature type="region of interest" description="Disordered" evidence="6">
    <location>
        <begin position="906"/>
        <end position="1007"/>
    </location>
</feature>
<evidence type="ECO:0000256" key="6">
    <source>
        <dbReference type="SAM" id="MobiDB-lite"/>
    </source>
</evidence>
<dbReference type="InterPro" id="IPR051089">
    <property type="entry name" value="prtT"/>
</dbReference>
<evidence type="ECO:0000256" key="2">
    <source>
        <dbReference type="ARBA" id="ARBA00023015"/>
    </source>
</evidence>
<sequence length="1071" mass="115929">MLPVSKNKGPRACSTCAKAKSRCVPGPVPNICERCHRLNKPCGLQTPAPPRKRRLDGAMEGVRATGVAQNGNGAPNGGAPGHHNGHNGHHASGNPHMANGHLNGHPASGKTQQRAGAKPTRVAELERRLEDLTSRLDSVSQQQKLHREINPPESNDPNHRTNPLDIFRLKAHWGYMYPARHIFPNDNVNMRPDESGNNGPKGAFGSRQSSFSQQHAGISPPVTVIASPTSNAQNGGSSSGPASNGGDKDDPTPPCTLIPSFVMPGQRQYFHQASAAADAANAKKHRDAAANIAVAAAAASKQQQRYYPPTSMPGEGAPTPASLPSLNSVNLTSDNIWPKNDEAEIMLSEFRKFMMPLFPFVIIPEYITSEQLRIGRPTLWKSVMMAACHLDGARQIVMGNQLLGELAAAAFLQPRRTLDMLQAVLVLIGWFHYNINSFQLINFFYLARAMCVSLGISEPLPPLVAPPRHKKAGPGAGGAGATGGDAAPGSGFNNAGSNSAQAGNNEDGTDCNPLRQTTEYPPVALEQMRTFAGTFYLVALSTTTNKRPDIMMNTAYLETCCQVLERQMEYPSDAYLLQLVRIQQLSQSISVAYSLRGDGMQMGMSLRHMMQNLRQQIEAFKAQLPKAYENDEILLYEAGLQEAGINPVLRDEPMSASDRLELLWACTYAIKDLMRNRFQDHITDQPRFLCLSSFDFMFAFLTALKLMTLQAPGWDGRRVRSELAFDDLIDRQILDLQLLAERRSQNRFRISPEEPLRLSKTDGAGASEAVPSSATATTSEHVSRSGTSSGSSSSNGSPASNEADAIGEDATPTNNSTNASGNADNNKKNNNNAANDANNSKTGNNGRPVWDPRHDPFTRLAERLIELKSMISKELDHLPGNSSGALHPLINGAGAANTMGPLPFASMMDAVPGGSSSQVDQQGHDQNQGQNPMQQQQQQPADMDTEMTSSSPNTINVAAPGIPGYAQMATDPQQQHHQYQHHQQQQQQQQQQPPHLAPPGAMAAAAPDAPFDSITINAEPILSFADATIDYMQNLDGPGFPDLFNAPGWESYMDANMGTPSFYDSWGQMNL</sequence>
<evidence type="ECO:0000256" key="1">
    <source>
        <dbReference type="ARBA" id="ARBA00004123"/>
    </source>
</evidence>